<dbReference type="InterPro" id="IPR044068">
    <property type="entry name" value="CB"/>
</dbReference>
<comment type="similarity">
    <text evidence="1">Belongs to the 'phage' integrase family.</text>
</comment>
<sequence length="295" mass="34981">MTLQNFYDEFFELTVPIQSEKTVLTKRAFFKNRILPSLGEMEMGEVKYIHIQKFVNDLLGVGLKPKTVKNIISGLSTLYRYAEKHEIVMANPCQYAELPQFDNKRDFEYSKEVQVEFVKSALTYREPMMRDIFLFLFHGRRKGEVLNLTWDMVDFDQRLYKIPAMINKARKNMSYKMTDILYDRLMFHYLHECINQNTRFPRGYVFVNPETRTKYSYLKKAWERFLESNDLPKIRLHDIRHLIGTYSINILELPIEKISHTLGHTNVATTEKYVTIKPETSKQVIDKIFASVESV</sequence>
<dbReference type="GO" id="GO:0006310">
    <property type="term" value="P:DNA recombination"/>
    <property type="evidence" value="ECO:0007669"/>
    <property type="project" value="UniProtKB-KW"/>
</dbReference>
<dbReference type="InterPro" id="IPR004107">
    <property type="entry name" value="Integrase_SAM-like_N"/>
</dbReference>
<gene>
    <name evidence="8" type="ORF">SHALO_1168</name>
</gene>
<dbReference type="STRING" id="1193502.SHALO_1168"/>
<dbReference type="PROSITE" id="PS51900">
    <property type="entry name" value="CB"/>
    <property type="match status" value="1"/>
</dbReference>
<dbReference type="Pfam" id="PF14659">
    <property type="entry name" value="Phage_int_SAM_3"/>
    <property type="match status" value="1"/>
</dbReference>
<dbReference type="PANTHER" id="PTHR30629:SF2">
    <property type="entry name" value="PROPHAGE INTEGRASE INTS-RELATED"/>
    <property type="match status" value="1"/>
</dbReference>
<dbReference type="AlphaFoldDB" id="A0A1D7TIU9"/>
<accession>A0A1D7TIU9</accession>
<dbReference type="InterPro" id="IPR002104">
    <property type="entry name" value="Integrase_catalytic"/>
</dbReference>
<dbReference type="SUPFAM" id="SSF56349">
    <property type="entry name" value="DNA breaking-rejoining enzymes"/>
    <property type="match status" value="1"/>
</dbReference>
<dbReference type="KEGG" id="shal:SHALO_1168"/>
<keyword evidence="2" id="KW-0229">DNA integration</keyword>
<dbReference type="Gene3D" id="1.10.150.130">
    <property type="match status" value="1"/>
</dbReference>
<dbReference type="GO" id="GO:0003677">
    <property type="term" value="F:DNA binding"/>
    <property type="evidence" value="ECO:0007669"/>
    <property type="project" value="UniProtKB-UniRule"/>
</dbReference>
<dbReference type="PROSITE" id="PS51898">
    <property type="entry name" value="TYR_RECOMBINASE"/>
    <property type="match status" value="1"/>
</dbReference>
<proteinExistence type="inferred from homology"/>
<feature type="domain" description="Tyr recombinase" evidence="6">
    <location>
        <begin position="104"/>
        <end position="286"/>
    </location>
</feature>
<keyword evidence="4" id="KW-0233">DNA recombination</keyword>
<evidence type="ECO:0000313" key="9">
    <source>
        <dbReference type="Proteomes" id="UP000094609"/>
    </source>
</evidence>
<dbReference type="InterPro" id="IPR010998">
    <property type="entry name" value="Integrase_recombinase_N"/>
</dbReference>
<evidence type="ECO:0000256" key="5">
    <source>
        <dbReference type="PROSITE-ProRule" id="PRU01248"/>
    </source>
</evidence>
<dbReference type="RefSeq" id="WP_069477778.1">
    <property type="nucleotide sequence ID" value="NZ_CP017111.1"/>
</dbReference>
<dbReference type="InterPro" id="IPR013762">
    <property type="entry name" value="Integrase-like_cat_sf"/>
</dbReference>
<dbReference type="PATRIC" id="fig|1193502.14.peg.1188"/>
<dbReference type="GO" id="GO:0015074">
    <property type="term" value="P:DNA integration"/>
    <property type="evidence" value="ECO:0007669"/>
    <property type="project" value="UniProtKB-KW"/>
</dbReference>
<dbReference type="Pfam" id="PF00589">
    <property type="entry name" value="Phage_integrase"/>
    <property type="match status" value="1"/>
</dbReference>
<feature type="domain" description="Core-binding (CB)" evidence="7">
    <location>
        <begin position="1"/>
        <end position="83"/>
    </location>
</feature>
<name>A0A1D7TIU9_9BACT</name>
<protein>
    <submittedName>
        <fullName evidence="8">Putative integrase/recombinase</fullName>
    </submittedName>
</protein>
<evidence type="ECO:0000256" key="3">
    <source>
        <dbReference type="ARBA" id="ARBA00023125"/>
    </source>
</evidence>
<dbReference type="EMBL" id="CP017111">
    <property type="protein sequence ID" value="AOO64948.1"/>
    <property type="molecule type" value="Genomic_DNA"/>
</dbReference>
<dbReference type="PANTHER" id="PTHR30629">
    <property type="entry name" value="PROPHAGE INTEGRASE"/>
    <property type="match status" value="1"/>
</dbReference>
<dbReference type="Proteomes" id="UP000094609">
    <property type="component" value="Chromosome"/>
</dbReference>
<dbReference type="InterPro" id="IPR011010">
    <property type="entry name" value="DNA_brk_join_enz"/>
</dbReference>
<reference evidence="9" key="1">
    <citation type="submission" date="2016-08" db="EMBL/GenBank/DDBJ databases">
        <title>Complete genome sequence of the organohalide-respiring Epsilonproteobacterium Sulfurospirillum halorespirans.</title>
        <authorList>
            <person name="Goris T."/>
            <person name="Zimmermann J."/>
            <person name="Schenz B."/>
            <person name="Lemos M."/>
            <person name="Hackermueller J."/>
            <person name="Diekert G."/>
        </authorList>
    </citation>
    <scope>NUCLEOTIDE SEQUENCE [LARGE SCALE GENOMIC DNA]</scope>
    <source>
        <strain>DSM 13726</strain>
        <strain evidence="9">PCE-M2</strain>
    </source>
</reference>
<keyword evidence="9" id="KW-1185">Reference proteome</keyword>
<organism evidence="8 9">
    <name type="scientific">Sulfurospirillum halorespirans DSM 13726</name>
    <dbReference type="NCBI Taxonomy" id="1193502"/>
    <lineage>
        <taxon>Bacteria</taxon>
        <taxon>Pseudomonadati</taxon>
        <taxon>Campylobacterota</taxon>
        <taxon>Epsilonproteobacteria</taxon>
        <taxon>Campylobacterales</taxon>
        <taxon>Sulfurospirillaceae</taxon>
        <taxon>Sulfurospirillum</taxon>
    </lineage>
</organism>
<evidence type="ECO:0000256" key="1">
    <source>
        <dbReference type="ARBA" id="ARBA00008857"/>
    </source>
</evidence>
<keyword evidence="3 5" id="KW-0238">DNA-binding</keyword>
<evidence type="ECO:0000256" key="4">
    <source>
        <dbReference type="ARBA" id="ARBA00023172"/>
    </source>
</evidence>
<dbReference type="Gene3D" id="1.10.443.10">
    <property type="entry name" value="Intergrase catalytic core"/>
    <property type="match status" value="1"/>
</dbReference>
<evidence type="ECO:0000259" key="6">
    <source>
        <dbReference type="PROSITE" id="PS51898"/>
    </source>
</evidence>
<evidence type="ECO:0000259" key="7">
    <source>
        <dbReference type="PROSITE" id="PS51900"/>
    </source>
</evidence>
<evidence type="ECO:0000256" key="2">
    <source>
        <dbReference type="ARBA" id="ARBA00022908"/>
    </source>
</evidence>
<dbReference type="InterPro" id="IPR050808">
    <property type="entry name" value="Phage_Integrase"/>
</dbReference>
<evidence type="ECO:0000313" key="8">
    <source>
        <dbReference type="EMBL" id="AOO64948.1"/>
    </source>
</evidence>